<accession>A0A2K8KJL2</accession>
<dbReference type="AlphaFoldDB" id="A0A2K8KJL2"/>
<sequence length="144" mass="16052">MKVCGVELKGSEAIISLVGYDQGAFQVPDCRQRLFTVSQSEDTDAIRQFQFAFKKLLEDYHIDEVVILRREQKGKFAGSSTSFKLEAAIQLIGLPVSVLATAQVKEQFKAAPPSTDFGGLELKKFQQPAFNAAYAFLNMKLNQR</sequence>
<reference evidence="1 2" key="1">
    <citation type="journal article" date="2017" name="Environ. Microbiol.">
        <title>Genomic and physiological analyses of 'Reinekea forsetii' reveal a versatile opportunistic lifestyle during spring algae blooms.</title>
        <authorList>
            <person name="Avci B."/>
            <person name="Hahnke R.L."/>
            <person name="Chafee M."/>
            <person name="Fischer T."/>
            <person name="Gruber-Vodicka H."/>
            <person name="Tegetmeyer H.E."/>
            <person name="Harder J."/>
            <person name="Fuchs B.M."/>
            <person name="Amann R.I."/>
            <person name="Teeling H."/>
        </authorList>
    </citation>
    <scope>NUCLEOTIDE SEQUENCE [LARGE SCALE GENOMIC DNA]</scope>
    <source>
        <strain evidence="1 2">Hel1_31_D35</strain>
    </source>
</reference>
<keyword evidence="2" id="KW-1185">Reference proteome</keyword>
<evidence type="ECO:0000313" key="2">
    <source>
        <dbReference type="Proteomes" id="UP000229757"/>
    </source>
</evidence>
<dbReference type="InterPro" id="IPR021378">
    <property type="entry name" value="DUF3010"/>
</dbReference>
<dbReference type="EMBL" id="CP011797">
    <property type="protein sequence ID" value="ATX75247.1"/>
    <property type="molecule type" value="Genomic_DNA"/>
</dbReference>
<name>A0A2K8KJL2_9GAMM</name>
<organism evidence="1 2">
    <name type="scientific">Reinekea forsetii</name>
    <dbReference type="NCBI Taxonomy" id="1336806"/>
    <lineage>
        <taxon>Bacteria</taxon>
        <taxon>Pseudomonadati</taxon>
        <taxon>Pseudomonadota</taxon>
        <taxon>Gammaproteobacteria</taxon>
        <taxon>Oceanospirillales</taxon>
        <taxon>Saccharospirillaceae</taxon>
        <taxon>Reinekea</taxon>
    </lineage>
</organism>
<dbReference type="Proteomes" id="UP000229757">
    <property type="component" value="Chromosome"/>
</dbReference>
<evidence type="ECO:0000313" key="1">
    <source>
        <dbReference type="EMBL" id="ATX75247.1"/>
    </source>
</evidence>
<dbReference type="OrthoDB" id="6214536at2"/>
<protein>
    <recommendedName>
        <fullName evidence="3">DUF3010 domain-containing protein</fullName>
    </recommendedName>
</protein>
<gene>
    <name evidence="1" type="ORF">REIFOR_00069</name>
</gene>
<dbReference type="Pfam" id="PF11215">
    <property type="entry name" value="DUF3010"/>
    <property type="match status" value="1"/>
</dbReference>
<dbReference type="KEGG" id="rfo:REIFOR_00069"/>
<dbReference type="RefSeq" id="WP_100255666.1">
    <property type="nucleotide sequence ID" value="NZ_CP011797.1"/>
</dbReference>
<proteinExistence type="predicted"/>
<evidence type="ECO:0008006" key="3">
    <source>
        <dbReference type="Google" id="ProtNLM"/>
    </source>
</evidence>